<protein>
    <submittedName>
        <fullName evidence="1">Uncharacterized protein</fullName>
    </submittedName>
</protein>
<evidence type="ECO:0000313" key="2">
    <source>
        <dbReference type="Proteomes" id="UP000887013"/>
    </source>
</evidence>
<dbReference type="EMBL" id="BMAW01086093">
    <property type="protein sequence ID" value="GFU46010.1"/>
    <property type="molecule type" value="Genomic_DNA"/>
</dbReference>
<reference evidence="1" key="1">
    <citation type="submission" date="2020-08" db="EMBL/GenBank/DDBJ databases">
        <title>Multicomponent nature underlies the extraordinary mechanical properties of spider dragline silk.</title>
        <authorList>
            <person name="Kono N."/>
            <person name="Nakamura H."/>
            <person name="Mori M."/>
            <person name="Yoshida Y."/>
            <person name="Ohtoshi R."/>
            <person name="Malay A.D."/>
            <person name="Moran D.A.P."/>
            <person name="Tomita M."/>
            <person name="Numata K."/>
            <person name="Arakawa K."/>
        </authorList>
    </citation>
    <scope>NUCLEOTIDE SEQUENCE</scope>
</reference>
<keyword evidence="2" id="KW-1185">Reference proteome</keyword>
<dbReference type="Proteomes" id="UP000887013">
    <property type="component" value="Unassembled WGS sequence"/>
</dbReference>
<dbReference type="AlphaFoldDB" id="A0A8X6R374"/>
<sequence>MPAGYAPPPSFHALQRSASPLGPTRSCGVGNQTDFCELSSARDCQRLGPTPPKKRPHAFYYVNFDELLSFGDTFRTQKCPSTSVSGGMAFTKEKSRGREVRVNKVNTKPGCYMQEGGSAVNREIYASMVVTCPSIETYHVSKYGNNGHKMRNLHYVIKKLIVTTWGQRVKSIKREGGGQKKKTNRGGRTLSGANYYICWLDADLVWSTDEVL</sequence>
<dbReference type="OrthoDB" id="6437229at2759"/>
<organism evidence="1 2">
    <name type="scientific">Nephila pilipes</name>
    <name type="common">Giant wood spider</name>
    <name type="synonym">Nephila maculata</name>
    <dbReference type="NCBI Taxonomy" id="299642"/>
    <lineage>
        <taxon>Eukaryota</taxon>
        <taxon>Metazoa</taxon>
        <taxon>Ecdysozoa</taxon>
        <taxon>Arthropoda</taxon>
        <taxon>Chelicerata</taxon>
        <taxon>Arachnida</taxon>
        <taxon>Araneae</taxon>
        <taxon>Araneomorphae</taxon>
        <taxon>Entelegynae</taxon>
        <taxon>Araneoidea</taxon>
        <taxon>Nephilidae</taxon>
        <taxon>Nephila</taxon>
    </lineage>
</organism>
<gene>
    <name evidence="1" type="ORF">NPIL_221371</name>
</gene>
<name>A0A8X6R374_NEPPI</name>
<proteinExistence type="predicted"/>
<evidence type="ECO:0000313" key="1">
    <source>
        <dbReference type="EMBL" id="GFU46010.1"/>
    </source>
</evidence>
<accession>A0A8X6R374</accession>
<comment type="caution">
    <text evidence="1">The sequence shown here is derived from an EMBL/GenBank/DDBJ whole genome shotgun (WGS) entry which is preliminary data.</text>
</comment>